<comment type="function">
    <text evidence="6">Catalyzes the reduction of dTDP-6-deoxy-L-lyxo-4-hexulose to yield dTDP-L-rhamnose.</text>
</comment>
<dbReference type="InterPro" id="IPR029903">
    <property type="entry name" value="RmlD-like-bd"/>
</dbReference>
<dbReference type="RefSeq" id="WP_089066819.1">
    <property type="nucleotide sequence ID" value="NZ_CP022358.1"/>
</dbReference>
<evidence type="ECO:0000256" key="5">
    <source>
        <dbReference type="ARBA" id="ARBA00048200"/>
    </source>
</evidence>
<comment type="similarity">
    <text evidence="2 6">Belongs to the dTDP-4-dehydrorhamnose reductase family.</text>
</comment>
<dbReference type="UniPathway" id="UPA00281"/>
<keyword evidence="6" id="KW-0560">Oxidoreductase</keyword>
<evidence type="ECO:0000313" key="8">
    <source>
        <dbReference type="EMBL" id="ASK67766.1"/>
    </source>
</evidence>
<reference evidence="8 9" key="1">
    <citation type="submission" date="2017-07" db="EMBL/GenBank/DDBJ databases">
        <title>Phenotypical and genomic characterization of a clinical isolate of Shewanella bicestrii sp. nov. producing an extended-spectrum beta-lactamase and a new oxacillinase variant.</title>
        <authorList>
            <person name="Jousset A.B."/>
            <person name="Bonnin R.A."/>
            <person name="Girlich D."/>
            <person name="Dabos L."/>
            <person name="Potron A."/>
            <person name="Dortet L."/>
            <person name="Glaser P."/>
            <person name="Naas T."/>
        </authorList>
    </citation>
    <scope>NUCLEOTIDE SEQUENCE [LARGE SCALE GENOMIC DNA]</scope>
    <source>
        <strain evidence="8 9">JAB-1</strain>
    </source>
</reference>
<keyword evidence="9" id="KW-1185">Reference proteome</keyword>
<dbReference type="GO" id="GO:0009243">
    <property type="term" value="P:O antigen biosynthetic process"/>
    <property type="evidence" value="ECO:0007669"/>
    <property type="project" value="UniProtKB-UniPathway"/>
</dbReference>
<dbReference type="InterPro" id="IPR036291">
    <property type="entry name" value="NAD(P)-bd_dom_sf"/>
</dbReference>
<dbReference type="UniPathway" id="UPA00124"/>
<dbReference type="PANTHER" id="PTHR10491">
    <property type="entry name" value="DTDP-4-DEHYDRORHAMNOSE REDUCTASE"/>
    <property type="match status" value="1"/>
</dbReference>
<dbReference type="GO" id="GO:0048269">
    <property type="term" value="C:methionine adenosyltransferase complex"/>
    <property type="evidence" value="ECO:0007669"/>
    <property type="project" value="TreeGrafter"/>
</dbReference>
<dbReference type="EMBL" id="CP022358">
    <property type="protein sequence ID" value="ASK67766.1"/>
    <property type="molecule type" value="Genomic_DNA"/>
</dbReference>
<evidence type="ECO:0000256" key="3">
    <source>
        <dbReference type="ARBA" id="ARBA00012929"/>
    </source>
</evidence>
<accession>A0A220UIP2</accession>
<dbReference type="GO" id="GO:0019305">
    <property type="term" value="P:dTDP-rhamnose biosynthetic process"/>
    <property type="evidence" value="ECO:0007669"/>
    <property type="project" value="UniProtKB-UniPathway"/>
</dbReference>
<evidence type="ECO:0000256" key="2">
    <source>
        <dbReference type="ARBA" id="ARBA00010944"/>
    </source>
</evidence>
<dbReference type="KEGG" id="sbj:CF168_02250"/>
<proteinExistence type="inferred from homology"/>
<organism evidence="8 9">
    <name type="scientific">Shewanella bicestrii</name>
    <dbReference type="NCBI Taxonomy" id="2018305"/>
    <lineage>
        <taxon>Bacteria</taxon>
        <taxon>Pseudomonadati</taxon>
        <taxon>Pseudomonadota</taxon>
        <taxon>Gammaproteobacteria</taxon>
        <taxon>Alteromonadales</taxon>
        <taxon>Shewanellaceae</taxon>
        <taxon>Shewanella</taxon>
    </lineage>
</organism>
<dbReference type="CDD" id="cd05254">
    <property type="entry name" value="dTDP_HR_like_SDR_e"/>
    <property type="match status" value="1"/>
</dbReference>
<dbReference type="SUPFAM" id="SSF51735">
    <property type="entry name" value="NAD(P)-binding Rossmann-fold domains"/>
    <property type="match status" value="1"/>
</dbReference>
<protein>
    <recommendedName>
        <fullName evidence="4 6">dTDP-4-dehydrorhamnose reductase</fullName>
        <ecNumber evidence="3 6">1.1.1.133</ecNumber>
    </recommendedName>
</protein>
<dbReference type="EC" id="1.1.1.133" evidence="3 6"/>
<comment type="pathway">
    <text evidence="1 6">Carbohydrate biosynthesis; dTDP-L-rhamnose biosynthesis.</text>
</comment>
<dbReference type="InterPro" id="IPR005913">
    <property type="entry name" value="dTDP_dehydrorham_reduct"/>
</dbReference>
<keyword evidence="6" id="KW-0521">NADP</keyword>
<dbReference type="PANTHER" id="PTHR10491:SF4">
    <property type="entry name" value="METHIONINE ADENOSYLTRANSFERASE 2 SUBUNIT BETA"/>
    <property type="match status" value="1"/>
</dbReference>
<evidence type="ECO:0000259" key="7">
    <source>
        <dbReference type="Pfam" id="PF04321"/>
    </source>
</evidence>
<feature type="domain" description="RmlD-like substrate binding" evidence="7">
    <location>
        <begin position="3"/>
        <end position="292"/>
    </location>
</feature>
<comment type="cofactor">
    <cofactor evidence="6">
        <name>Mg(2+)</name>
        <dbReference type="ChEBI" id="CHEBI:18420"/>
    </cofactor>
    <text evidence="6">Binds 1 Mg(2+) ion per monomer.</text>
</comment>
<dbReference type="Proteomes" id="UP000198367">
    <property type="component" value="Chromosome"/>
</dbReference>
<name>A0A220UIP2_9GAMM</name>
<evidence type="ECO:0000256" key="4">
    <source>
        <dbReference type="ARBA" id="ARBA00017099"/>
    </source>
</evidence>
<dbReference type="GO" id="GO:0006556">
    <property type="term" value="P:S-adenosylmethionine biosynthetic process"/>
    <property type="evidence" value="ECO:0007669"/>
    <property type="project" value="TreeGrafter"/>
</dbReference>
<dbReference type="AlphaFoldDB" id="A0A220UIP2"/>
<dbReference type="GO" id="GO:0048270">
    <property type="term" value="F:methionine adenosyltransferase regulator activity"/>
    <property type="evidence" value="ECO:0007669"/>
    <property type="project" value="TreeGrafter"/>
</dbReference>
<sequence length="309" mass="33141">MANIMVTGATGLLGRAVVKQLTAAGHRVIATGFSRAEAGIHRLDLTQATEVEAFIAREQPEVIVHCAAERRPDVSERSPEHALALNLSASQTLAEAAKTYHAWLLYISTDYVFDGTAPPYAENAVPNPVNFYGESKLQGETCVLNADSGFAVLRLPILYGEVTQLSESAVLVLINQLLDSRPQRVDHWAIRAPTSTADIANAIAKLIQRQLHAADVSGIYHFSATQTMTKYQMLLGLGELLGIDSAHLLPEQTPMDSAKRPQDCTLSCGRLAALGIYSELAFKTGLTQALSQSSAALAAVGCSLRNHHG</sequence>
<dbReference type="Gene3D" id="3.40.50.720">
    <property type="entry name" value="NAD(P)-binding Rossmann-like Domain"/>
    <property type="match status" value="1"/>
</dbReference>
<evidence type="ECO:0000313" key="9">
    <source>
        <dbReference type="Proteomes" id="UP000198367"/>
    </source>
</evidence>
<comment type="catalytic activity">
    <reaction evidence="5 6">
        <text>dTDP-beta-L-rhamnose + NADP(+) = dTDP-4-dehydro-beta-L-rhamnose + NADPH + H(+)</text>
        <dbReference type="Rhea" id="RHEA:21796"/>
        <dbReference type="ChEBI" id="CHEBI:15378"/>
        <dbReference type="ChEBI" id="CHEBI:57510"/>
        <dbReference type="ChEBI" id="CHEBI:57783"/>
        <dbReference type="ChEBI" id="CHEBI:58349"/>
        <dbReference type="ChEBI" id="CHEBI:62830"/>
        <dbReference type="EC" id="1.1.1.133"/>
    </reaction>
</comment>
<dbReference type="FunFam" id="3.40.50.720:FF:000357">
    <property type="entry name" value="Methionine adenosyltransferase 2 subunit beta"/>
    <property type="match status" value="1"/>
</dbReference>
<dbReference type="GO" id="GO:0008831">
    <property type="term" value="F:dTDP-4-dehydrorhamnose reductase activity"/>
    <property type="evidence" value="ECO:0007669"/>
    <property type="project" value="UniProtKB-EC"/>
</dbReference>
<evidence type="ECO:0000256" key="6">
    <source>
        <dbReference type="RuleBase" id="RU364082"/>
    </source>
</evidence>
<gene>
    <name evidence="8" type="ORF">CF168_02250</name>
</gene>
<evidence type="ECO:0000256" key="1">
    <source>
        <dbReference type="ARBA" id="ARBA00004781"/>
    </source>
</evidence>
<dbReference type="Pfam" id="PF04321">
    <property type="entry name" value="RmlD_sub_bind"/>
    <property type="match status" value="1"/>
</dbReference>